<evidence type="ECO:0000313" key="1">
    <source>
        <dbReference type="EMBL" id="QQP42501.1"/>
    </source>
</evidence>
<protein>
    <submittedName>
        <fullName evidence="1">Uncharacterized protein</fullName>
    </submittedName>
</protein>
<sequence>MISCHWRPRPPDHHRCRLLHPVDVSGILWDLGGILEQYTIILRIELLCGLEKFLIKKITTTLGLLRTI</sequence>
<keyword evidence="2" id="KW-1185">Reference proteome</keyword>
<organism evidence="1 2">
    <name type="scientific">Caligus rogercresseyi</name>
    <name type="common">Sea louse</name>
    <dbReference type="NCBI Taxonomy" id="217165"/>
    <lineage>
        <taxon>Eukaryota</taxon>
        <taxon>Metazoa</taxon>
        <taxon>Ecdysozoa</taxon>
        <taxon>Arthropoda</taxon>
        <taxon>Crustacea</taxon>
        <taxon>Multicrustacea</taxon>
        <taxon>Hexanauplia</taxon>
        <taxon>Copepoda</taxon>
        <taxon>Siphonostomatoida</taxon>
        <taxon>Caligidae</taxon>
        <taxon>Caligus</taxon>
    </lineage>
</organism>
<reference evidence="2" key="1">
    <citation type="submission" date="2021-01" db="EMBL/GenBank/DDBJ databases">
        <title>Caligus Genome Assembly.</title>
        <authorList>
            <person name="Gallardo-Escarate C."/>
        </authorList>
    </citation>
    <scope>NUCLEOTIDE SEQUENCE [LARGE SCALE GENOMIC DNA]</scope>
</reference>
<dbReference type="AlphaFoldDB" id="A0A7T8H3L7"/>
<dbReference type="Proteomes" id="UP000595437">
    <property type="component" value="Chromosome 11"/>
</dbReference>
<evidence type="ECO:0000313" key="2">
    <source>
        <dbReference type="Proteomes" id="UP000595437"/>
    </source>
</evidence>
<accession>A0A7T8H3L7</accession>
<proteinExistence type="predicted"/>
<name>A0A7T8H3L7_CALRO</name>
<dbReference type="EMBL" id="CP045900">
    <property type="protein sequence ID" value="QQP42501.1"/>
    <property type="molecule type" value="Genomic_DNA"/>
</dbReference>
<gene>
    <name evidence="1" type="ORF">FKW44_017189</name>
</gene>